<dbReference type="CTD" id="20202571"/>
<evidence type="ECO:0000313" key="3">
    <source>
        <dbReference type="Proteomes" id="UP000015101"/>
    </source>
</evidence>
<dbReference type="RefSeq" id="XP_009013046.1">
    <property type="nucleotide sequence ID" value="XM_009014798.1"/>
</dbReference>
<dbReference type="Proteomes" id="UP000015101">
    <property type="component" value="Unassembled WGS sequence"/>
</dbReference>
<name>T1F171_HELRO</name>
<dbReference type="EnsemblMetazoa" id="HelroT168956">
    <property type="protein sequence ID" value="HelroP168956"/>
    <property type="gene ID" value="HelroG168956"/>
</dbReference>
<dbReference type="GeneID" id="20202571"/>
<protein>
    <submittedName>
        <fullName evidence="1 2">Uncharacterized protein</fullName>
    </submittedName>
</protein>
<dbReference type="EMBL" id="AMQM01003151">
    <property type="status" value="NOT_ANNOTATED_CDS"/>
    <property type="molecule type" value="Genomic_DNA"/>
</dbReference>
<evidence type="ECO:0000313" key="1">
    <source>
        <dbReference type="EMBL" id="ESO09024.1"/>
    </source>
</evidence>
<dbReference type="SUPFAM" id="SSF57924">
    <property type="entry name" value="Inhibitor of apoptosis (IAP) repeat"/>
    <property type="match status" value="2"/>
</dbReference>
<evidence type="ECO:0000313" key="2">
    <source>
        <dbReference type="EnsemblMetazoa" id="HelroP168956"/>
    </source>
</evidence>
<reference evidence="3" key="1">
    <citation type="submission" date="2012-12" db="EMBL/GenBank/DDBJ databases">
        <authorList>
            <person name="Hellsten U."/>
            <person name="Grimwood J."/>
            <person name="Chapman J.A."/>
            <person name="Shapiro H."/>
            <person name="Aerts A."/>
            <person name="Otillar R.P."/>
            <person name="Terry A.Y."/>
            <person name="Boore J.L."/>
            <person name="Simakov O."/>
            <person name="Marletaz F."/>
            <person name="Cho S.-J."/>
            <person name="Edsinger-Gonzales E."/>
            <person name="Havlak P."/>
            <person name="Kuo D.-H."/>
            <person name="Larsson T."/>
            <person name="Lv J."/>
            <person name="Arendt D."/>
            <person name="Savage R."/>
            <person name="Osoegawa K."/>
            <person name="de Jong P."/>
            <person name="Lindberg D.R."/>
            <person name="Seaver E.C."/>
            <person name="Weisblat D.A."/>
            <person name="Putnam N.H."/>
            <person name="Grigoriev I.V."/>
            <person name="Rokhsar D.S."/>
        </authorList>
    </citation>
    <scope>NUCLEOTIDE SEQUENCE</scope>
</reference>
<sequence>METSSLSLYDSRNDYSDEICRLKTFLLAPKHIHLVQYKLSANGFYFTGRNNLIKNYFSSNVLPFEENSKVSDHQFSVEFQQAQAKHRNGEPDDIRYTRKDIPTIYGSGNNFMDENVRLRSFVLAPPHLFKLRDGLVRMRFYYTGDGSKLKCSSCSYVVSVGDQSASASMVADLKHECRYVR</sequence>
<dbReference type="EMBL" id="KB096023">
    <property type="protein sequence ID" value="ESO09024.1"/>
    <property type="molecule type" value="Genomic_DNA"/>
</dbReference>
<organism evidence="2 3">
    <name type="scientific">Helobdella robusta</name>
    <name type="common">Californian leech</name>
    <dbReference type="NCBI Taxonomy" id="6412"/>
    <lineage>
        <taxon>Eukaryota</taxon>
        <taxon>Metazoa</taxon>
        <taxon>Spiralia</taxon>
        <taxon>Lophotrochozoa</taxon>
        <taxon>Annelida</taxon>
        <taxon>Clitellata</taxon>
        <taxon>Hirudinea</taxon>
        <taxon>Rhynchobdellida</taxon>
        <taxon>Glossiphoniidae</taxon>
        <taxon>Helobdella</taxon>
    </lineage>
</organism>
<dbReference type="PROSITE" id="PS50143">
    <property type="entry name" value="BIR_REPEAT_2"/>
    <property type="match status" value="1"/>
</dbReference>
<keyword evidence="3" id="KW-1185">Reference proteome</keyword>
<dbReference type="InParanoid" id="T1F171"/>
<dbReference type="HOGENOM" id="CLU_1490586_0_0_1"/>
<dbReference type="InterPro" id="IPR001370">
    <property type="entry name" value="BIR_rpt"/>
</dbReference>
<dbReference type="KEGG" id="hro:HELRODRAFT_168956"/>
<reference evidence="2" key="3">
    <citation type="submission" date="2015-06" db="UniProtKB">
        <authorList>
            <consortium name="EnsemblMetazoa"/>
        </authorList>
    </citation>
    <scope>IDENTIFICATION</scope>
</reference>
<reference evidence="1 3" key="2">
    <citation type="journal article" date="2013" name="Nature">
        <title>Insights into bilaterian evolution from three spiralian genomes.</title>
        <authorList>
            <person name="Simakov O."/>
            <person name="Marletaz F."/>
            <person name="Cho S.J."/>
            <person name="Edsinger-Gonzales E."/>
            <person name="Havlak P."/>
            <person name="Hellsten U."/>
            <person name="Kuo D.H."/>
            <person name="Larsson T."/>
            <person name="Lv J."/>
            <person name="Arendt D."/>
            <person name="Savage R."/>
            <person name="Osoegawa K."/>
            <person name="de Jong P."/>
            <person name="Grimwood J."/>
            <person name="Chapman J.A."/>
            <person name="Shapiro H."/>
            <person name="Aerts A."/>
            <person name="Otillar R.P."/>
            <person name="Terry A.Y."/>
            <person name="Boore J.L."/>
            <person name="Grigoriev I.V."/>
            <person name="Lindberg D.R."/>
            <person name="Seaver E.C."/>
            <person name="Weisblat D.A."/>
            <person name="Putnam N.H."/>
            <person name="Rokhsar D.S."/>
        </authorList>
    </citation>
    <scope>NUCLEOTIDE SEQUENCE</scope>
</reference>
<gene>
    <name evidence="2" type="primary">20202571</name>
    <name evidence="1" type="ORF">HELRODRAFT_168956</name>
</gene>
<accession>T1F171</accession>
<proteinExistence type="predicted"/>
<dbReference type="AlphaFoldDB" id="T1F171"/>